<reference evidence="1" key="1">
    <citation type="submission" date="2014-09" db="EMBL/GenBank/DDBJ databases">
        <authorList>
            <person name="Magalhaes I.L.F."/>
            <person name="Oliveira U."/>
            <person name="Santos F.R."/>
            <person name="Vidigal T.H.D.A."/>
            <person name="Brescovit A.D."/>
            <person name="Santos A.J."/>
        </authorList>
    </citation>
    <scope>NUCLEOTIDE SEQUENCE</scope>
    <source>
        <tissue evidence="1">Shoot tissue taken approximately 20 cm above the soil surface</tissue>
    </source>
</reference>
<dbReference type="AlphaFoldDB" id="A0A0A9HB82"/>
<dbReference type="EMBL" id="GBRH01163879">
    <property type="protein sequence ID" value="JAE34017.1"/>
    <property type="molecule type" value="Transcribed_RNA"/>
</dbReference>
<accession>A0A0A9HB82</accession>
<sequence length="46" mass="5605">MHECHGIYHCESYHLQGNVWKRNVVFHACMYRLHFRHDANVHVSQN</sequence>
<reference evidence="1" key="2">
    <citation type="journal article" date="2015" name="Data Brief">
        <title>Shoot transcriptome of the giant reed, Arundo donax.</title>
        <authorList>
            <person name="Barrero R.A."/>
            <person name="Guerrero F.D."/>
            <person name="Moolhuijzen P."/>
            <person name="Goolsby J.A."/>
            <person name="Tidwell J."/>
            <person name="Bellgard S.E."/>
            <person name="Bellgard M.I."/>
        </authorList>
    </citation>
    <scope>NUCLEOTIDE SEQUENCE</scope>
    <source>
        <tissue evidence="1">Shoot tissue taken approximately 20 cm above the soil surface</tissue>
    </source>
</reference>
<evidence type="ECO:0000313" key="1">
    <source>
        <dbReference type="EMBL" id="JAE34017.1"/>
    </source>
</evidence>
<protein>
    <submittedName>
        <fullName evidence="1">Uncharacterized protein</fullName>
    </submittedName>
</protein>
<organism evidence="1">
    <name type="scientific">Arundo donax</name>
    <name type="common">Giant reed</name>
    <name type="synonym">Donax arundinaceus</name>
    <dbReference type="NCBI Taxonomy" id="35708"/>
    <lineage>
        <taxon>Eukaryota</taxon>
        <taxon>Viridiplantae</taxon>
        <taxon>Streptophyta</taxon>
        <taxon>Embryophyta</taxon>
        <taxon>Tracheophyta</taxon>
        <taxon>Spermatophyta</taxon>
        <taxon>Magnoliopsida</taxon>
        <taxon>Liliopsida</taxon>
        <taxon>Poales</taxon>
        <taxon>Poaceae</taxon>
        <taxon>PACMAD clade</taxon>
        <taxon>Arundinoideae</taxon>
        <taxon>Arundineae</taxon>
        <taxon>Arundo</taxon>
    </lineage>
</organism>
<name>A0A0A9HB82_ARUDO</name>
<proteinExistence type="predicted"/>